<reference evidence="2 3" key="1">
    <citation type="journal article" date="2012" name="Stand. Genomic Sci.">
        <title>Complete genome sequence of Terriglobus saanensis type strain SP1PR4(T), an Acidobacteria from tundra soil.</title>
        <authorList>
            <person name="Rawat S.R."/>
            <person name="Mannisto M.K."/>
            <person name="Starovoytov V."/>
            <person name="Goodwin L."/>
            <person name="Nolan M."/>
            <person name="Hauser L."/>
            <person name="Land M."/>
            <person name="Davenport K.W."/>
            <person name="Woyke T."/>
            <person name="Haggblom M.M."/>
        </authorList>
    </citation>
    <scope>NUCLEOTIDE SEQUENCE</scope>
    <source>
        <strain evidence="3">ATCC BAA-1853 / DSM 23119 / SP1PR4</strain>
    </source>
</reference>
<evidence type="ECO:0000313" key="3">
    <source>
        <dbReference type="Proteomes" id="UP000006844"/>
    </source>
</evidence>
<dbReference type="HOGENOM" id="CLU_2056389_0_0_0"/>
<keyword evidence="1" id="KW-0472">Membrane</keyword>
<protein>
    <submittedName>
        <fullName evidence="2">Uncharacterized protein</fullName>
    </submittedName>
</protein>
<keyword evidence="3" id="KW-1185">Reference proteome</keyword>
<dbReference type="EMBL" id="CP002467">
    <property type="protein sequence ID" value="ADV81568.1"/>
    <property type="molecule type" value="Genomic_DNA"/>
</dbReference>
<organism evidence="2 3">
    <name type="scientific">Terriglobus saanensis (strain ATCC BAA-1853 / DSM 23119 / SP1PR4)</name>
    <dbReference type="NCBI Taxonomy" id="401053"/>
    <lineage>
        <taxon>Bacteria</taxon>
        <taxon>Pseudomonadati</taxon>
        <taxon>Acidobacteriota</taxon>
        <taxon>Terriglobia</taxon>
        <taxon>Terriglobales</taxon>
        <taxon>Acidobacteriaceae</taxon>
        <taxon>Terriglobus</taxon>
    </lineage>
</organism>
<gene>
    <name evidence="2" type="ordered locus">AciPR4_0735</name>
</gene>
<dbReference type="AlphaFoldDB" id="E8V6A3"/>
<feature type="transmembrane region" description="Helical" evidence="1">
    <location>
        <begin position="77"/>
        <end position="96"/>
    </location>
</feature>
<dbReference type="Proteomes" id="UP000006844">
    <property type="component" value="Chromosome"/>
</dbReference>
<evidence type="ECO:0000313" key="2">
    <source>
        <dbReference type="EMBL" id="ADV81568.1"/>
    </source>
</evidence>
<proteinExistence type="predicted"/>
<dbReference type="KEGG" id="tsa:AciPR4_0735"/>
<accession>E8V6A3</accession>
<dbReference type="RefSeq" id="WP_013567301.1">
    <property type="nucleotide sequence ID" value="NC_014963.1"/>
</dbReference>
<name>E8V6A3_TERSS</name>
<evidence type="ECO:0000256" key="1">
    <source>
        <dbReference type="SAM" id="Phobius"/>
    </source>
</evidence>
<feature type="transmembrane region" description="Helical" evidence="1">
    <location>
        <begin position="42"/>
        <end position="65"/>
    </location>
</feature>
<dbReference type="eggNOG" id="ENOG50334CI">
    <property type="taxonomic scope" value="Bacteria"/>
</dbReference>
<dbReference type="OrthoDB" id="2670003at2"/>
<feature type="transmembrane region" description="Helical" evidence="1">
    <location>
        <begin position="7"/>
        <end position="30"/>
    </location>
</feature>
<keyword evidence="1" id="KW-0812">Transmembrane</keyword>
<sequence length="119" mass="12734">MRIKLLYAAYGWLLLGGLLHFGVDVISQYVRGKRAPSPETTLYYGLNTAYALGQVLVALLAILVLRSGSSAVSHWPGLTLGFTAAAAWLAICFLFLEYSQPRMVVALFAALLACAALAA</sequence>
<keyword evidence="1" id="KW-1133">Transmembrane helix</keyword>